<gene>
    <name evidence="1" type="ORF">LVIROSA_LOCUS29602</name>
</gene>
<evidence type="ECO:0000313" key="2">
    <source>
        <dbReference type="Proteomes" id="UP001157418"/>
    </source>
</evidence>
<dbReference type="EMBL" id="CAKMRJ010005523">
    <property type="protein sequence ID" value="CAH1443706.1"/>
    <property type="molecule type" value="Genomic_DNA"/>
</dbReference>
<name>A0AAU9P176_9ASTR</name>
<organism evidence="1 2">
    <name type="scientific">Lactuca virosa</name>
    <dbReference type="NCBI Taxonomy" id="75947"/>
    <lineage>
        <taxon>Eukaryota</taxon>
        <taxon>Viridiplantae</taxon>
        <taxon>Streptophyta</taxon>
        <taxon>Embryophyta</taxon>
        <taxon>Tracheophyta</taxon>
        <taxon>Spermatophyta</taxon>
        <taxon>Magnoliopsida</taxon>
        <taxon>eudicotyledons</taxon>
        <taxon>Gunneridae</taxon>
        <taxon>Pentapetalae</taxon>
        <taxon>asterids</taxon>
        <taxon>campanulids</taxon>
        <taxon>Asterales</taxon>
        <taxon>Asteraceae</taxon>
        <taxon>Cichorioideae</taxon>
        <taxon>Cichorieae</taxon>
        <taxon>Lactucinae</taxon>
        <taxon>Lactuca</taxon>
    </lineage>
</organism>
<reference evidence="1 2" key="1">
    <citation type="submission" date="2022-01" db="EMBL/GenBank/DDBJ databases">
        <authorList>
            <person name="Xiong W."/>
            <person name="Schranz E."/>
        </authorList>
    </citation>
    <scope>NUCLEOTIDE SEQUENCE [LARGE SCALE GENOMIC DNA]</scope>
</reference>
<protein>
    <submittedName>
        <fullName evidence="1">Uncharacterized protein</fullName>
    </submittedName>
</protein>
<proteinExistence type="predicted"/>
<keyword evidence="2" id="KW-1185">Reference proteome</keyword>
<dbReference type="AlphaFoldDB" id="A0AAU9P176"/>
<sequence length="256" mass="28665">MVPKKRRRRDPRPGVLITEPVQQSVSIVEPTQVLEDVQSPIVEPIPGSSSAPPPPEHDATSIKLAKILIFQDSIHQSRGNGICICSGQGGDEDLQHTISELRQEILILKQESIENDLLIGKLDSPYPPVALENPKPSSFSQPPCETSSRPSHLLDLRHRTTTGYRHIVVAEDVEPSSVTSPVVNIESHSHQANTEHPSASFSFSFLGCRCFFVVPIRRLRRAFRFLALRHQSLFASSARFHRRLVDKHCRTATHHH</sequence>
<dbReference type="Proteomes" id="UP001157418">
    <property type="component" value="Unassembled WGS sequence"/>
</dbReference>
<comment type="caution">
    <text evidence="1">The sequence shown here is derived from an EMBL/GenBank/DDBJ whole genome shotgun (WGS) entry which is preliminary data.</text>
</comment>
<accession>A0AAU9P176</accession>
<evidence type="ECO:0000313" key="1">
    <source>
        <dbReference type="EMBL" id="CAH1443706.1"/>
    </source>
</evidence>